<dbReference type="HOGENOM" id="CLU_1704353_0_0_1"/>
<dbReference type="SMART" id="SM00184">
    <property type="entry name" value="RING"/>
    <property type="match status" value="1"/>
</dbReference>
<dbReference type="Pfam" id="PF13445">
    <property type="entry name" value="zf-RING_UBOX"/>
    <property type="match status" value="1"/>
</dbReference>
<keyword evidence="7" id="KW-1185">Reference proteome</keyword>
<dbReference type="InterPro" id="IPR001841">
    <property type="entry name" value="Znf_RING"/>
</dbReference>
<dbReference type="Gene3D" id="3.30.40.10">
    <property type="entry name" value="Zinc/RING finger domain, C3HC4 (zinc finger)"/>
    <property type="match status" value="1"/>
</dbReference>
<dbReference type="InterPro" id="IPR027370">
    <property type="entry name" value="Znf-RING_euk"/>
</dbReference>
<evidence type="ECO:0000256" key="2">
    <source>
        <dbReference type="ARBA" id="ARBA00022771"/>
    </source>
</evidence>
<evidence type="ECO:0000256" key="3">
    <source>
        <dbReference type="ARBA" id="ARBA00022833"/>
    </source>
</evidence>
<dbReference type="OrthoDB" id="3024363at2759"/>
<dbReference type="InterPro" id="IPR047134">
    <property type="entry name" value="RNF4"/>
</dbReference>
<feature type="domain" description="RING-type" evidence="5">
    <location>
        <begin position="54"/>
        <end position="115"/>
    </location>
</feature>
<organism evidence="6 7">
    <name type="scientific">Galerina marginata (strain CBS 339.88)</name>
    <dbReference type="NCBI Taxonomy" id="685588"/>
    <lineage>
        <taxon>Eukaryota</taxon>
        <taxon>Fungi</taxon>
        <taxon>Dikarya</taxon>
        <taxon>Basidiomycota</taxon>
        <taxon>Agaricomycotina</taxon>
        <taxon>Agaricomycetes</taxon>
        <taxon>Agaricomycetidae</taxon>
        <taxon>Agaricales</taxon>
        <taxon>Agaricineae</taxon>
        <taxon>Strophariaceae</taxon>
        <taxon>Galerina</taxon>
    </lineage>
</organism>
<dbReference type="PANTHER" id="PTHR23041:SF78">
    <property type="entry name" value="E3 UBIQUITIN-PROTEIN LIGASE RNF4"/>
    <property type="match status" value="1"/>
</dbReference>
<dbReference type="STRING" id="685588.A0A067SWT7"/>
<protein>
    <recommendedName>
        <fullName evidence="5">RING-type domain-containing protein</fullName>
    </recommendedName>
</protein>
<dbReference type="Proteomes" id="UP000027222">
    <property type="component" value="Unassembled WGS sequence"/>
</dbReference>
<evidence type="ECO:0000313" key="7">
    <source>
        <dbReference type="Proteomes" id="UP000027222"/>
    </source>
</evidence>
<evidence type="ECO:0000256" key="1">
    <source>
        <dbReference type="ARBA" id="ARBA00022723"/>
    </source>
</evidence>
<gene>
    <name evidence="6" type="ORF">GALMADRAFT_140872</name>
</gene>
<proteinExistence type="predicted"/>
<dbReference type="InterPro" id="IPR013083">
    <property type="entry name" value="Znf_RING/FYVE/PHD"/>
</dbReference>
<evidence type="ECO:0000256" key="4">
    <source>
        <dbReference type="PROSITE-ProRule" id="PRU00175"/>
    </source>
</evidence>
<dbReference type="InterPro" id="IPR017907">
    <property type="entry name" value="Znf_RING_CS"/>
</dbReference>
<dbReference type="SUPFAM" id="SSF57850">
    <property type="entry name" value="RING/U-box"/>
    <property type="match status" value="1"/>
</dbReference>
<dbReference type="PROSITE" id="PS50089">
    <property type="entry name" value="ZF_RING_2"/>
    <property type="match status" value="1"/>
</dbReference>
<evidence type="ECO:0000259" key="5">
    <source>
        <dbReference type="PROSITE" id="PS50089"/>
    </source>
</evidence>
<dbReference type="PANTHER" id="PTHR23041">
    <property type="entry name" value="RING FINGER DOMAIN-CONTAINING"/>
    <property type="match status" value="1"/>
</dbReference>
<dbReference type="PROSITE" id="PS00518">
    <property type="entry name" value="ZF_RING_1"/>
    <property type="match status" value="1"/>
</dbReference>
<sequence>MLTVTSVSIRQATSLAMAMLKDRVVIDLTEEETRDTFYQIVETDLSILNEMLSCPICKERLKRPMILTECGHAFCRNCILGWLNHCFQTRRGGFPDPRSNITTLRIARFTCPTCRISIARKPVKDYTLDNLTRLIEDLILKYEGKAHISVEGVNEDAVWVKFFPI</sequence>
<dbReference type="EMBL" id="KL142381">
    <property type="protein sequence ID" value="KDR75361.1"/>
    <property type="molecule type" value="Genomic_DNA"/>
</dbReference>
<keyword evidence="3" id="KW-0862">Zinc</keyword>
<dbReference type="AlphaFoldDB" id="A0A067SWT7"/>
<evidence type="ECO:0000313" key="6">
    <source>
        <dbReference type="EMBL" id="KDR75361.1"/>
    </source>
</evidence>
<reference evidence="7" key="1">
    <citation type="journal article" date="2014" name="Proc. Natl. Acad. Sci. U.S.A.">
        <title>Extensive sampling of basidiomycete genomes demonstrates inadequacy of the white-rot/brown-rot paradigm for wood decay fungi.</title>
        <authorList>
            <person name="Riley R."/>
            <person name="Salamov A.A."/>
            <person name="Brown D.W."/>
            <person name="Nagy L.G."/>
            <person name="Floudas D."/>
            <person name="Held B.W."/>
            <person name="Levasseur A."/>
            <person name="Lombard V."/>
            <person name="Morin E."/>
            <person name="Otillar R."/>
            <person name="Lindquist E.A."/>
            <person name="Sun H."/>
            <person name="LaButti K.M."/>
            <person name="Schmutz J."/>
            <person name="Jabbour D."/>
            <person name="Luo H."/>
            <person name="Baker S.E."/>
            <person name="Pisabarro A.G."/>
            <person name="Walton J.D."/>
            <person name="Blanchette R.A."/>
            <person name="Henrissat B."/>
            <person name="Martin F."/>
            <person name="Cullen D."/>
            <person name="Hibbett D.S."/>
            <person name="Grigoriev I.V."/>
        </authorList>
    </citation>
    <scope>NUCLEOTIDE SEQUENCE [LARGE SCALE GENOMIC DNA]</scope>
    <source>
        <strain evidence="7">CBS 339.88</strain>
    </source>
</reference>
<accession>A0A067SWT7</accession>
<keyword evidence="2 4" id="KW-0863">Zinc-finger</keyword>
<keyword evidence="1" id="KW-0479">Metal-binding</keyword>
<name>A0A067SWT7_GALM3</name>
<dbReference type="GO" id="GO:0008270">
    <property type="term" value="F:zinc ion binding"/>
    <property type="evidence" value="ECO:0007669"/>
    <property type="project" value="UniProtKB-KW"/>
</dbReference>